<proteinExistence type="predicted"/>
<feature type="non-terminal residue" evidence="2">
    <location>
        <position position="1"/>
    </location>
</feature>
<gene>
    <name evidence="2" type="ORF">D7V20_18950</name>
</gene>
<dbReference type="AlphaFoldDB" id="A0A3A8E6X0"/>
<evidence type="ECO:0000313" key="2">
    <source>
        <dbReference type="EMBL" id="RKG30577.1"/>
    </source>
</evidence>
<dbReference type="PANTHER" id="PTHR32305">
    <property type="match status" value="1"/>
</dbReference>
<keyword evidence="3" id="KW-1185">Reference proteome</keyword>
<accession>A0A3A8E6X0</accession>
<comment type="caution">
    <text evidence="2">The sequence shown here is derived from an EMBL/GenBank/DDBJ whole genome shotgun (WGS) entry which is preliminary data.</text>
</comment>
<dbReference type="Pfam" id="PF03527">
    <property type="entry name" value="RHS"/>
    <property type="match status" value="1"/>
</dbReference>
<dbReference type="InterPro" id="IPR001826">
    <property type="entry name" value="RHS"/>
</dbReference>
<dbReference type="InterPro" id="IPR050708">
    <property type="entry name" value="T6SS_VgrG/RHS"/>
</dbReference>
<protein>
    <submittedName>
        <fullName evidence="2">RHS repeat protein</fullName>
    </submittedName>
</protein>
<dbReference type="NCBIfam" id="TIGR03696">
    <property type="entry name" value="Rhs_assc_core"/>
    <property type="match status" value="1"/>
</dbReference>
<dbReference type="Gene3D" id="2.180.10.10">
    <property type="entry name" value="RHS repeat-associated core"/>
    <property type="match status" value="1"/>
</dbReference>
<sequence>AELERVAFYHCDQVGTPHSLSNELGECVWEMTQDTWGTALAIKASEHLLEQTNLRFQGQYYDKETGLHYNRYRYYEPYSARYVSKDPIGLFGGLNLKDYVLNPMQWCDPLGLASERAGTNAAIEIYNKAGPNLPDNSIPIENIATSQLERYTKGKSVGGSATAGIGIGVYANYKGKGSSTLTMERKLGLGYEYGVSQRDEKWKYKYGERQVNRPYIESCAATGKSKYCAGSHSDNWDPYFRKEKTKFGTSKGFTISQGKEMVGNPNGPSLMHGPGHTWDLGAHGFPSSY</sequence>
<name>A0A3A8E6X0_9GAMM</name>
<dbReference type="OrthoDB" id="9816400at2"/>
<dbReference type="PRINTS" id="PR00394">
    <property type="entry name" value="RHSPROTEIN"/>
</dbReference>
<reference evidence="2 3" key="1">
    <citation type="submission" date="2018-09" db="EMBL/GenBank/DDBJ databases">
        <title>The draft genome of Acinetobacter spp. strains.</title>
        <authorList>
            <person name="Qin J."/>
            <person name="Feng Y."/>
            <person name="Zong Z."/>
        </authorList>
    </citation>
    <scope>NUCLEOTIDE SEQUENCE [LARGE SCALE GENOMIC DNA]</scope>
    <source>
        <strain evidence="2 3">WCHAc060115</strain>
    </source>
</reference>
<organism evidence="2 3">
    <name type="scientific">Acinetobacter rongchengensis</name>
    <dbReference type="NCBI Taxonomy" id="2419601"/>
    <lineage>
        <taxon>Bacteria</taxon>
        <taxon>Pseudomonadati</taxon>
        <taxon>Pseudomonadota</taxon>
        <taxon>Gammaproteobacteria</taxon>
        <taxon>Moraxellales</taxon>
        <taxon>Moraxellaceae</taxon>
        <taxon>Acinetobacter</taxon>
    </lineage>
</organism>
<dbReference type="PANTHER" id="PTHR32305:SF15">
    <property type="entry name" value="PROTEIN RHSA-RELATED"/>
    <property type="match status" value="1"/>
</dbReference>
<dbReference type="EMBL" id="RAXT01000127">
    <property type="protein sequence ID" value="RKG30577.1"/>
    <property type="molecule type" value="Genomic_DNA"/>
</dbReference>
<evidence type="ECO:0000313" key="3">
    <source>
        <dbReference type="Proteomes" id="UP000280405"/>
    </source>
</evidence>
<dbReference type="InterPro" id="IPR022385">
    <property type="entry name" value="Rhs_assc_core"/>
</dbReference>
<feature type="domain" description="RHS protein conserved region" evidence="1">
    <location>
        <begin position="6"/>
        <end position="39"/>
    </location>
</feature>
<dbReference type="Proteomes" id="UP000280405">
    <property type="component" value="Unassembled WGS sequence"/>
</dbReference>
<dbReference type="RefSeq" id="WP_147395816.1">
    <property type="nucleotide sequence ID" value="NZ_RAXT01000127.1"/>
</dbReference>
<evidence type="ECO:0000259" key="1">
    <source>
        <dbReference type="Pfam" id="PF03527"/>
    </source>
</evidence>